<dbReference type="Pfam" id="PF05150">
    <property type="entry name" value="Legionella_OMP"/>
    <property type="match status" value="1"/>
</dbReference>
<reference evidence="2 3" key="1">
    <citation type="submission" date="2019-02" db="EMBL/GenBank/DDBJ databases">
        <title>Deep-cultivation of Planctomycetes and their phenomic and genomic characterization uncovers novel biology.</title>
        <authorList>
            <person name="Wiegand S."/>
            <person name="Jogler M."/>
            <person name="Boedeker C."/>
            <person name="Pinto D."/>
            <person name="Vollmers J."/>
            <person name="Rivas-Marin E."/>
            <person name="Kohn T."/>
            <person name="Peeters S.H."/>
            <person name="Heuer A."/>
            <person name="Rast P."/>
            <person name="Oberbeckmann S."/>
            <person name="Bunk B."/>
            <person name="Jeske O."/>
            <person name="Meyerdierks A."/>
            <person name="Storesund J.E."/>
            <person name="Kallscheuer N."/>
            <person name="Luecker S."/>
            <person name="Lage O.M."/>
            <person name="Pohl T."/>
            <person name="Merkel B.J."/>
            <person name="Hornburger P."/>
            <person name="Mueller R.-W."/>
            <person name="Bruemmer F."/>
            <person name="Labrenz M."/>
            <person name="Spormann A.M."/>
            <person name="Op Den Camp H."/>
            <person name="Overmann J."/>
            <person name="Amann R."/>
            <person name="Jetten M.S.M."/>
            <person name="Mascher T."/>
            <person name="Medema M.H."/>
            <person name="Devos D.P."/>
            <person name="Kaster A.-K."/>
            <person name="Ovreas L."/>
            <person name="Rohde M."/>
            <person name="Galperin M.Y."/>
            <person name="Jogler C."/>
        </authorList>
    </citation>
    <scope>NUCLEOTIDE SEQUENCE [LARGE SCALE GENOMIC DNA]</scope>
    <source>
        <strain evidence="2 3">Pla100</strain>
    </source>
</reference>
<accession>A0A5C6AUQ4</accession>
<comment type="caution">
    <text evidence="2">The sequence shown here is derived from an EMBL/GenBank/DDBJ whole genome shotgun (WGS) entry which is preliminary data.</text>
</comment>
<dbReference type="AlphaFoldDB" id="A0A5C6AUQ4"/>
<dbReference type="EMBL" id="SJPM01000001">
    <property type="protein sequence ID" value="TWU03743.1"/>
    <property type="molecule type" value="Genomic_DNA"/>
</dbReference>
<sequence length="433" mass="47272">MLMNVDHHFDPVIASGRARGIVSMWMLTLAITLAVAPSVWGQASRKNSQSNETSGSQSIAPEDFERLIGGYSPFGTPPAASASSQSINQVSHENYGVVDPVSIQLAELQSQITSQEAALSQLRSQLNSPLRNQGRQSPRYFATYESVIVQPVQSNTSAFIVSTAEGFSQVMFPWKLEHSPRVEFGVMPAEGKLGFRMRYWQFDHSNSFAANDANGLIPVGFEGIVGYLTEDGDVTSGAEFIQEGTFTSEVRTDVLDWEVQRTLSVPIDLFAGIRYARVKQGYTAITDEGNVFADTEFRGIGPSAAMRFTHVLPLDKLSIFAEARGSLLFGNQDYTMIDSVNNIRQSLNRINVDDWSDLSNAMVTNAEIKFGIQYLPVNWLAMRVALEGQHFGDIGGPNPPAVFAGPDRGLSTDGPLDDDLGFYGLSVAIEAGY</sequence>
<gene>
    <name evidence="2" type="ORF">Pla100_06730</name>
</gene>
<evidence type="ECO:0000313" key="2">
    <source>
        <dbReference type="EMBL" id="TWU03743.1"/>
    </source>
</evidence>
<keyword evidence="3" id="KW-1185">Reference proteome</keyword>
<proteinExistence type="predicted"/>
<feature type="transmembrane region" description="Helical" evidence="1">
    <location>
        <begin position="21"/>
        <end position="40"/>
    </location>
</feature>
<keyword evidence="1" id="KW-1133">Transmembrane helix</keyword>
<protein>
    <submittedName>
        <fullName evidence="2">Uncharacterized protein</fullName>
    </submittedName>
</protein>
<name>A0A5C6AUQ4_9BACT</name>
<dbReference type="InterPro" id="IPR007825">
    <property type="entry name" value="Major_OMP_Legionella"/>
</dbReference>
<organism evidence="2 3">
    <name type="scientific">Neorhodopirellula pilleata</name>
    <dbReference type="NCBI Taxonomy" id="2714738"/>
    <lineage>
        <taxon>Bacteria</taxon>
        <taxon>Pseudomonadati</taxon>
        <taxon>Planctomycetota</taxon>
        <taxon>Planctomycetia</taxon>
        <taxon>Pirellulales</taxon>
        <taxon>Pirellulaceae</taxon>
        <taxon>Neorhodopirellula</taxon>
    </lineage>
</organism>
<evidence type="ECO:0000313" key="3">
    <source>
        <dbReference type="Proteomes" id="UP000316213"/>
    </source>
</evidence>
<dbReference type="Proteomes" id="UP000316213">
    <property type="component" value="Unassembled WGS sequence"/>
</dbReference>
<evidence type="ECO:0000256" key="1">
    <source>
        <dbReference type="SAM" id="Phobius"/>
    </source>
</evidence>
<keyword evidence="1" id="KW-0812">Transmembrane</keyword>
<keyword evidence="1" id="KW-0472">Membrane</keyword>